<dbReference type="Proteomes" id="UP001302126">
    <property type="component" value="Unassembled WGS sequence"/>
</dbReference>
<proteinExistence type="predicted"/>
<dbReference type="EMBL" id="MU864358">
    <property type="protein sequence ID" value="KAK4191703.1"/>
    <property type="molecule type" value="Genomic_DNA"/>
</dbReference>
<gene>
    <name evidence="2" type="ORF">QBC35DRAFT_486888</name>
</gene>
<evidence type="ECO:0000313" key="3">
    <source>
        <dbReference type="Proteomes" id="UP001302126"/>
    </source>
</evidence>
<feature type="compositionally biased region" description="Gly residues" evidence="1">
    <location>
        <begin position="576"/>
        <end position="588"/>
    </location>
</feature>
<feature type="compositionally biased region" description="Low complexity" evidence="1">
    <location>
        <begin position="86"/>
        <end position="101"/>
    </location>
</feature>
<feature type="compositionally biased region" description="Low complexity" evidence="1">
    <location>
        <begin position="518"/>
        <end position="528"/>
    </location>
</feature>
<keyword evidence="3" id="KW-1185">Reference proteome</keyword>
<feature type="compositionally biased region" description="Low complexity" evidence="1">
    <location>
        <begin position="173"/>
        <end position="183"/>
    </location>
</feature>
<comment type="caution">
    <text evidence="2">The sequence shown here is derived from an EMBL/GenBank/DDBJ whole genome shotgun (WGS) entry which is preliminary data.</text>
</comment>
<evidence type="ECO:0000313" key="2">
    <source>
        <dbReference type="EMBL" id="KAK4191703.1"/>
    </source>
</evidence>
<feature type="region of interest" description="Disordered" evidence="1">
    <location>
        <begin position="118"/>
        <end position="146"/>
    </location>
</feature>
<evidence type="ECO:0000256" key="1">
    <source>
        <dbReference type="SAM" id="MobiDB-lite"/>
    </source>
</evidence>
<accession>A0AAN6X0B3</accession>
<feature type="compositionally biased region" description="Basic residues" evidence="1">
    <location>
        <begin position="408"/>
        <end position="421"/>
    </location>
</feature>
<feature type="region of interest" description="Disordered" evidence="1">
    <location>
        <begin position="324"/>
        <end position="421"/>
    </location>
</feature>
<dbReference type="AlphaFoldDB" id="A0AAN6X0B3"/>
<sequence>MPEEVKRAIRPMDGFVVTPQRAMGIQPPSPHENDPFVMAPPPLTIARPPYQRRMTVATSQASCSVQSHELILAPGPTINPSSRAHSQQSTESQSQNNNRQSVVPTGPLFVRLTKTSTLSNIPALPPPSAPATGALREPRRKTLSPAKTISFADELVTAKVSPPEISQPIIRRSPTLLLPSTDSPSPPSSPTRASKRGERNPSMLSPQINTTIGLTKKRSSTSSSLYSIEGPDSKVPISAVELNTVSFRSNSRLSLIAGDSSPGDDHLAITSTIASLRRMNSTMSTASITFPSSSSTNQIVHSRRPPSPSLGISLAAQQRKSIGTGNYLSLGRGGKRHLPQSPHSALKKPKRLSGSSRPLSSSSSSSSRPVSREIIPLAYPVHDSHNRSSSGWEWGGSFPESSPSNSPPHKRRKPASMHQRRNSLLRMSVLETLEDMCGPVPSGSVSGRFTESIEEKENTPPRTTTTTGRAREEEIEQPPKGEFTFVVSNPDASYDLRSMNHEHRQQQQQASMRPWNHSSLASSATSAAIGMERRQNNGSPSRQSVRSVRSVDSLGLYDPQGFLIGTPQRGNSPTKFGGGSGDRNGGGRSPSPGKLRM</sequence>
<feature type="region of interest" description="Disordered" evidence="1">
    <location>
        <begin position="499"/>
        <end position="597"/>
    </location>
</feature>
<feature type="compositionally biased region" description="Low complexity" evidence="1">
    <location>
        <begin position="539"/>
        <end position="553"/>
    </location>
</feature>
<reference evidence="2" key="1">
    <citation type="journal article" date="2023" name="Mol. Phylogenet. Evol.">
        <title>Genome-scale phylogeny and comparative genomics of the fungal order Sordariales.</title>
        <authorList>
            <person name="Hensen N."/>
            <person name="Bonometti L."/>
            <person name="Westerberg I."/>
            <person name="Brannstrom I.O."/>
            <person name="Guillou S."/>
            <person name="Cros-Aarteil S."/>
            <person name="Calhoun S."/>
            <person name="Haridas S."/>
            <person name="Kuo A."/>
            <person name="Mondo S."/>
            <person name="Pangilinan J."/>
            <person name="Riley R."/>
            <person name="LaButti K."/>
            <person name="Andreopoulos B."/>
            <person name="Lipzen A."/>
            <person name="Chen C."/>
            <person name="Yan M."/>
            <person name="Daum C."/>
            <person name="Ng V."/>
            <person name="Clum A."/>
            <person name="Steindorff A."/>
            <person name="Ohm R.A."/>
            <person name="Martin F."/>
            <person name="Silar P."/>
            <person name="Natvig D.O."/>
            <person name="Lalanne C."/>
            <person name="Gautier V."/>
            <person name="Ament-Velasquez S.L."/>
            <person name="Kruys A."/>
            <person name="Hutchinson M.I."/>
            <person name="Powell A.J."/>
            <person name="Barry K."/>
            <person name="Miller A.N."/>
            <person name="Grigoriev I.V."/>
            <person name="Debuchy R."/>
            <person name="Gladieux P."/>
            <person name="Hiltunen Thoren M."/>
            <person name="Johannesson H."/>
        </authorList>
    </citation>
    <scope>NUCLEOTIDE SEQUENCE</scope>
    <source>
        <strain evidence="2">PSN309</strain>
    </source>
</reference>
<feature type="region of interest" description="Disordered" evidence="1">
    <location>
        <begin position="166"/>
        <end position="208"/>
    </location>
</feature>
<organism evidence="2 3">
    <name type="scientific">Podospora australis</name>
    <dbReference type="NCBI Taxonomy" id="1536484"/>
    <lineage>
        <taxon>Eukaryota</taxon>
        <taxon>Fungi</taxon>
        <taxon>Dikarya</taxon>
        <taxon>Ascomycota</taxon>
        <taxon>Pezizomycotina</taxon>
        <taxon>Sordariomycetes</taxon>
        <taxon>Sordariomycetidae</taxon>
        <taxon>Sordariales</taxon>
        <taxon>Podosporaceae</taxon>
        <taxon>Podospora</taxon>
    </lineage>
</organism>
<feature type="region of interest" description="Disordered" evidence="1">
    <location>
        <begin position="73"/>
        <end position="104"/>
    </location>
</feature>
<protein>
    <submittedName>
        <fullName evidence="2">Uncharacterized protein</fullName>
    </submittedName>
</protein>
<feature type="region of interest" description="Disordered" evidence="1">
    <location>
        <begin position="436"/>
        <end position="480"/>
    </location>
</feature>
<feature type="compositionally biased region" description="Low complexity" evidence="1">
    <location>
        <begin position="287"/>
        <end position="296"/>
    </location>
</feature>
<feature type="compositionally biased region" description="Low complexity" evidence="1">
    <location>
        <begin position="352"/>
        <end position="369"/>
    </location>
</feature>
<feature type="region of interest" description="Disordered" evidence="1">
    <location>
        <begin position="287"/>
        <end position="311"/>
    </location>
</feature>
<reference evidence="2" key="2">
    <citation type="submission" date="2023-05" db="EMBL/GenBank/DDBJ databases">
        <authorList>
            <consortium name="Lawrence Berkeley National Laboratory"/>
            <person name="Steindorff A."/>
            <person name="Hensen N."/>
            <person name="Bonometti L."/>
            <person name="Westerberg I."/>
            <person name="Brannstrom I.O."/>
            <person name="Guillou S."/>
            <person name="Cros-Aarteil S."/>
            <person name="Calhoun S."/>
            <person name="Haridas S."/>
            <person name="Kuo A."/>
            <person name="Mondo S."/>
            <person name="Pangilinan J."/>
            <person name="Riley R."/>
            <person name="Labutti K."/>
            <person name="Andreopoulos B."/>
            <person name="Lipzen A."/>
            <person name="Chen C."/>
            <person name="Yanf M."/>
            <person name="Daum C."/>
            <person name="Ng V."/>
            <person name="Clum A."/>
            <person name="Ohm R."/>
            <person name="Martin F."/>
            <person name="Silar P."/>
            <person name="Natvig D."/>
            <person name="Lalanne C."/>
            <person name="Gautier V."/>
            <person name="Ament-Velasquez S.L."/>
            <person name="Kruys A."/>
            <person name="Hutchinson M.I."/>
            <person name="Powell A.J."/>
            <person name="Barry K."/>
            <person name="Miller A.N."/>
            <person name="Grigoriev I.V."/>
            <person name="Debuchy R."/>
            <person name="Gladieux P."/>
            <person name="Thoren M.H."/>
            <person name="Johannesson H."/>
        </authorList>
    </citation>
    <scope>NUCLEOTIDE SEQUENCE</scope>
    <source>
        <strain evidence="2">PSN309</strain>
    </source>
</reference>
<feature type="region of interest" description="Disordered" evidence="1">
    <location>
        <begin position="1"/>
        <end position="42"/>
    </location>
</feature>
<name>A0AAN6X0B3_9PEZI</name>